<protein>
    <recommendedName>
        <fullName evidence="6 7">Small ribosomal subunit protein eS4</fullName>
    </recommendedName>
</protein>
<dbReference type="PIRSF" id="PIRSF002116">
    <property type="entry name" value="Ribosomal_S4"/>
    <property type="match status" value="1"/>
</dbReference>
<comment type="caution">
    <text evidence="10">The sequence shown here is derived from an EMBL/GenBank/DDBJ whole genome shotgun (WGS) entry which is preliminary data.</text>
</comment>
<dbReference type="Gene3D" id="3.10.290.10">
    <property type="entry name" value="RNA-binding S4 domain"/>
    <property type="match status" value="1"/>
</dbReference>
<dbReference type="GO" id="GO:0019843">
    <property type="term" value="F:rRNA binding"/>
    <property type="evidence" value="ECO:0007669"/>
    <property type="project" value="UniProtKB-KW"/>
</dbReference>
<reference evidence="10 11" key="1">
    <citation type="submission" date="2018-07" db="EMBL/GenBank/DDBJ databases">
        <title>Genomic Encyclopedia of Type Strains, Phase IV (KMG-IV): sequencing the most valuable type-strain genomes for metagenomic binning, comparative biology and taxonomic classification.</title>
        <authorList>
            <person name="Goeker M."/>
        </authorList>
    </citation>
    <scope>NUCLEOTIDE SEQUENCE [LARGE SCALE GENOMIC DNA]</scope>
    <source>
        <strain evidence="10 11">DSM 7466</strain>
    </source>
</reference>
<keyword evidence="2 8" id="KW-0699">rRNA-binding</keyword>
<dbReference type="InterPro" id="IPR013845">
    <property type="entry name" value="Ribosomal_eS4_central_region"/>
</dbReference>
<evidence type="ECO:0000313" key="10">
    <source>
        <dbReference type="EMBL" id="REE25206.1"/>
    </source>
</evidence>
<evidence type="ECO:0000256" key="7">
    <source>
        <dbReference type="HAMAP-Rule" id="MF_00485"/>
    </source>
</evidence>
<evidence type="ECO:0000256" key="3">
    <source>
        <dbReference type="ARBA" id="ARBA00022884"/>
    </source>
</evidence>
<dbReference type="InterPro" id="IPR041982">
    <property type="entry name" value="Ribosomal_eS4_KOW"/>
</dbReference>
<gene>
    <name evidence="7" type="primary">rps4e</name>
    <name evidence="10" type="ORF">C7452_1555</name>
</gene>
<sequence length="242" mass="27110">MAIMASRKHLKRFKSPVHWPIHPKEYKWTVKPSPGPHAIENSLPLMIIVRDILKVADNAREARKIINSGEVLVDGRPRKNYKFPVGFMDVVSIPRTGDVYRVLPDERGRLVLHPIDEENAGFKLCKIVNKTTIKGGRTQLNLHDGRNYLSDDEFRVGDVVKLSIPEQEILERIPFEKDSLGLVTGGRHTGEIGKIKKINITRSSMPNTAVIETGAGKTFLTLKDYVFVIGKDESVISLPGGK</sequence>
<keyword evidence="5 7" id="KW-0687">Ribonucleoprotein</keyword>
<evidence type="ECO:0000256" key="1">
    <source>
        <dbReference type="ARBA" id="ARBA00007500"/>
    </source>
</evidence>
<dbReference type="GO" id="GO:0022627">
    <property type="term" value="C:cytosolic small ribosomal subunit"/>
    <property type="evidence" value="ECO:0007669"/>
    <property type="project" value="TreeGrafter"/>
</dbReference>
<dbReference type="PROSITE" id="PS50889">
    <property type="entry name" value="S4"/>
    <property type="match status" value="1"/>
</dbReference>
<feature type="domain" description="RNA-binding S4" evidence="9">
    <location>
        <begin position="44"/>
        <end position="108"/>
    </location>
</feature>
<dbReference type="GO" id="GO:0006412">
    <property type="term" value="P:translation"/>
    <property type="evidence" value="ECO:0007669"/>
    <property type="project" value="UniProtKB-UniRule"/>
</dbReference>
<comment type="similarity">
    <text evidence="1 7">Belongs to the eukaryotic ribosomal protein eS4 family.</text>
</comment>
<organism evidence="10 11">
    <name type="scientific">Methanothermobacter defluvii</name>
    <dbReference type="NCBI Taxonomy" id="49339"/>
    <lineage>
        <taxon>Archaea</taxon>
        <taxon>Methanobacteriati</taxon>
        <taxon>Methanobacteriota</taxon>
        <taxon>Methanomada group</taxon>
        <taxon>Methanobacteria</taxon>
        <taxon>Methanobacteriales</taxon>
        <taxon>Methanobacteriaceae</taxon>
        <taxon>Methanothermobacter</taxon>
    </lineage>
</organism>
<dbReference type="InterPro" id="IPR038237">
    <property type="entry name" value="Ribosomal_eS4_central_sf"/>
</dbReference>
<dbReference type="PANTHER" id="PTHR11581">
    <property type="entry name" value="30S/40S RIBOSOMAL PROTEIN S4"/>
    <property type="match status" value="1"/>
</dbReference>
<dbReference type="Gene3D" id="2.30.30.30">
    <property type="match status" value="1"/>
</dbReference>
<dbReference type="GO" id="GO:0003735">
    <property type="term" value="F:structural constituent of ribosome"/>
    <property type="evidence" value="ECO:0007669"/>
    <property type="project" value="InterPro"/>
</dbReference>
<keyword evidence="4 7" id="KW-0689">Ribosomal protein</keyword>
<dbReference type="PROSITE" id="PS00528">
    <property type="entry name" value="RIBOSOMAL_S4E"/>
    <property type="match status" value="1"/>
</dbReference>
<evidence type="ECO:0000259" key="9">
    <source>
        <dbReference type="SMART" id="SM00363"/>
    </source>
</evidence>
<evidence type="ECO:0000256" key="4">
    <source>
        <dbReference type="ARBA" id="ARBA00022980"/>
    </source>
</evidence>
<dbReference type="Pfam" id="PF08071">
    <property type="entry name" value="RS4NT"/>
    <property type="match status" value="1"/>
</dbReference>
<dbReference type="SUPFAM" id="SSF55174">
    <property type="entry name" value="Alpha-L RNA-binding motif"/>
    <property type="match status" value="1"/>
</dbReference>
<accession>A0A371NAK9</accession>
<dbReference type="RefSeq" id="WP_010875657.1">
    <property type="nucleotide sequence ID" value="NZ_QREL01000003.1"/>
</dbReference>
<dbReference type="EMBL" id="QREL01000003">
    <property type="protein sequence ID" value="REE25206.1"/>
    <property type="molecule type" value="Genomic_DNA"/>
</dbReference>
<evidence type="ECO:0000256" key="8">
    <source>
        <dbReference type="PROSITE-ProRule" id="PRU00182"/>
    </source>
</evidence>
<keyword evidence="11" id="KW-1185">Reference proteome</keyword>
<dbReference type="InterPro" id="IPR002942">
    <property type="entry name" value="S4_RNA-bd"/>
</dbReference>
<dbReference type="AlphaFoldDB" id="A0A371NAK9"/>
<evidence type="ECO:0000256" key="6">
    <source>
        <dbReference type="ARBA" id="ARBA00035272"/>
    </source>
</evidence>
<dbReference type="InterPro" id="IPR013843">
    <property type="entry name" value="Ribosomal_eS4_N"/>
</dbReference>
<dbReference type="InterPro" id="IPR014722">
    <property type="entry name" value="Rib_uL2_dom2"/>
</dbReference>
<dbReference type="SMR" id="A0A371NAK9"/>
<dbReference type="GeneID" id="82296513"/>
<dbReference type="CDD" id="cd06087">
    <property type="entry name" value="KOW_RPS4"/>
    <property type="match status" value="1"/>
</dbReference>
<dbReference type="Gene3D" id="2.40.50.740">
    <property type="match status" value="1"/>
</dbReference>
<evidence type="ECO:0000256" key="5">
    <source>
        <dbReference type="ARBA" id="ARBA00023274"/>
    </source>
</evidence>
<proteinExistence type="inferred from homology"/>
<dbReference type="CDD" id="cd00165">
    <property type="entry name" value="S4"/>
    <property type="match status" value="1"/>
</dbReference>
<dbReference type="HAMAP" id="MF_00485">
    <property type="entry name" value="Ribosomal_eS4"/>
    <property type="match status" value="1"/>
</dbReference>
<dbReference type="Pfam" id="PF00900">
    <property type="entry name" value="Ribosomal_S4e"/>
    <property type="match status" value="1"/>
</dbReference>
<dbReference type="InterPro" id="IPR036986">
    <property type="entry name" value="S4_RNA-bd_sf"/>
</dbReference>
<dbReference type="Proteomes" id="UP000256864">
    <property type="component" value="Unassembled WGS sequence"/>
</dbReference>
<dbReference type="PANTHER" id="PTHR11581:SF0">
    <property type="entry name" value="SMALL RIBOSOMAL SUBUNIT PROTEIN ES4"/>
    <property type="match status" value="1"/>
</dbReference>
<dbReference type="FunFam" id="3.10.290.10:FF:000002">
    <property type="entry name" value="40S ribosomal protein S4"/>
    <property type="match status" value="1"/>
</dbReference>
<dbReference type="NCBIfam" id="NF003312">
    <property type="entry name" value="PRK04313.1"/>
    <property type="match status" value="1"/>
</dbReference>
<dbReference type="InterPro" id="IPR018199">
    <property type="entry name" value="Ribosomal_eS4_N_CS"/>
</dbReference>
<dbReference type="SMART" id="SM00363">
    <property type="entry name" value="S4"/>
    <property type="match status" value="1"/>
</dbReference>
<dbReference type="Pfam" id="PF01479">
    <property type="entry name" value="S4"/>
    <property type="match status" value="1"/>
</dbReference>
<evidence type="ECO:0000313" key="11">
    <source>
        <dbReference type="Proteomes" id="UP000256864"/>
    </source>
</evidence>
<dbReference type="DNASU" id="1469977"/>
<keyword evidence="3 7" id="KW-0694">RNA-binding</keyword>
<evidence type="ECO:0000256" key="2">
    <source>
        <dbReference type="ARBA" id="ARBA00022730"/>
    </source>
</evidence>
<dbReference type="InterPro" id="IPR000876">
    <property type="entry name" value="Ribosomal_eS4"/>
</dbReference>
<name>A0A371NAK9_9EURY</name>